<feature type="compositionally biased region" description="Basic and acidic residues" evidence="1">
    <location>
        <begin position="48"/>
        <end position="62"/>
    </location>
</feature>
<proteinExistence type="predicted"/>
<evidence type="ECO:0000256" key="1">
    <source>
        <dbReference type="SAM" id="MobiDB-lite"/>
    </source>
</evidence>
<reference evidence="2" key="1">
    <citation type="submission" date="2019-08" db="EMBL/GenBank/DDBJ databases">
        <authorList>
            <person name="Kucharzyk K."/>
            <person name="Murdoch R.W."/>
            <person name="Higgins S."/>
            <person name="Loffler F."/>
        </authorList>
    </citation>
    <scope>NUCLEOTIDE SEQUENCE</scope>
</reference>
<sequence length="68" mass="7284">MPAQPTGPGEVHRQVEVLAADQQELAAPADLGDPLAGQGTERRLRRLQHGERGEVDALDHPARGVITQ</sequence>
<feature type="region of interest" description="Disordered" evidence="1">
    <location>
        <begin position="46"/>
        <end position="68"/>
    </location>
</feature>
<protein>
    <submittedName>
        <fullName evidence="2">Uncharacterized protein</fullName>
    </submittedName>
</protein>
<comment type="caution">
    <text evidence="2">The sequence shown here is derived from an EMBL/GenBank/DDBJ whole genome shotgun (WGS) entry which is preliminary data.</text>
</comment>
<gene>
    <name evidence="2" type="ORF">SDC9_136743</name>
</gene>
<accession>A0A645DK55</accession>
<evidence type="ECO:0000313" key="2">
    <source>
        <dbReference type="EMBL" id="MPM89631.1"/>
    </source>
</evidence>
<dbReference type="AlphaFoldDB" id="A0A645DK55"/>
<dbReference type="EMBL" id="VSSQ01037035">
    <property type="protein sequence ID" value="MPM89631.1"/>
    <property type="molecule type" value="Genomic_DNA"/>
</dbReference>
<name>A0A645DK55_9ZZZZ</name>
<organism evidence="2">
    <name type="scientific">bioreactor metagenome</name>
    <dbReference type="NCBI Taxonomy" id="1076179"/>
    <lineage>
        <taxon>unclassified sequences</taxon>
        <taxon>metagenomes</taxon>
        <taxon>ecological metagenomes</taxon>
    </lineage>
</organism>